<feature type="region of interest" description="Disordered" evidence="1">
    <location>
        <begin position="184"/>
        <end position="210"/>
    </location>
</feature>
<feature type="chain" id="PRO_5046703247" description="Secreted protein" evidence="2">
    <location>
        <begin position="34"/>
        <end position="210"/>
    </location>
</feature>
<dbReference type="Proteomes" id="UP001205046">
    <property type="component" value="Unassembled WGS sequence"/>
</dbReference>
<dbReference type="EMBL" id="JALXMO010000016">
    <property type="protein sequence ID" value="MCT1607143.1"/>
    <property type="molecule type" value="Genomic_DNA"/>
</dbReference>
<dbReference type="RefSeq" id="WP_260073148.1">
    <property type="nucleotide sequence ID" value="NZ_JALXMO010000016.1"/>
</dbReference>
<dbReference type="PROSITE" id="PS51257">
    <property type="entry name" value="PROKAR_LIPOPROTEIN"/>
    <property type="match status" value="1"/>
</dbReference>
<protein>
    <recommendedName>
        <fullName evidence="5">Secreted protein</fullName>
    </recommendedName>
</protein>
<evidence type="ECO:0000256" key="1">
    <source>
        <dbReference type="SAM" id="MobiDB-lite"/>
    </source>
</evidence>
<evidence type="ECO:0000313" key="3">
    <source>
        <dbReference type="EMBL" id="MCT1607143.1"/>
    </source>
</evidence>
<sequence length="210" mass="22695">MKGMTMRNKSLGAAGLGAAMLLVLSGCSGSAAATESSELEPSAEAPQTVTDDDMVPATLAEGVVVPEGVDVSTIYQSPGAPPLTQEYINSLDPARELTVECTDPEALAANEGHEPAGWPQDWDGQGPMPDPECHPDFIEVYAWDRFDEFHSCWEGNETSTAVRSDWMTDDDANRVLWSQSRARANWEWPEGQGAPNNSPECLESYEKNSS</sequence>
<comment type="caution">
    <text evidence="3">The sequence shown here is derived from an EMBL/GenBank/DDBJ whole genome shotgun (WGS) entry which is preliminary data.</text>
</comment>
<name>A0ABT2HR40_9MICC</name>
<evidence type="ECO:0008006" key="5">
    <source>
        <dbReference type="Google" id="ProtNLM"/>
    </source>
</evidence>
<proteinExistence type="predicted"/>
<keyword evidence="4" id="KW-1185">Reference proteome</keyword>
<accession>A0ABT2HR40</accession>
<organism evidence="3 4">
    <name type="scientific">Nesterenkonia massiliensis</name>
    <dbReference type="NCBI Taxonomy" id="1232429"/>
    <lineage>
        <taxon>Bacteria</taxon>
        <taxon>Bacillati</taxon>
        <taxon>Actinomycetota</taxon>
        <taxon>Actinomycetes</taxon>
        <taxon>Micrococcales</taxon>
        <taxon>Micrococcaceae</taxon>
        <taxon>Nesterenkonia</taxon>
    </lineage>
</organism>
<gene>
    <name evidence="3" type="ORF">M3B43_07350</name>
</gene>
<feature type="signal peptide" evidence="2">
    <location>
        <begin position="1"/>
        <end position="33"/>
    </location>
</feature>
<evidence type="ECO:0000256" key="2">
    <source>
        <dbReference type="SAM" id="SignalP"/>
    </source>
</evidence>
<evidence type="ECO:0000313" key="4">
    <source>
        <dbReference type="Proteomes" id="UP001205046"/>
    </source>
</evidence>
<reference evidence="3 4" key="1">
    <citation type="submission" date="2022-04" db="EMBL/GenBank/DDBJ databases">
        <title>Human microbiome associated bacterial genomes.</title>
        <authorList>
            <person name="Sandstrom S."/>
            <person name="Salamzade R."/>
            <person name="Kalan L.R."/>
        </authorList>
    </citation>
    <scope>NUCLEOTIDE SEQUENCE [LARGE SCALE GENOMIC DNA]</scope>
    <source>
        <strain evidence="4">p3-SID767</strain>
    </source>
</reference>
<keyword evidence="2" id="KW-0732">Signal</keyword>